<keyword evidence="2" id="KW-1185">Reference proteome</keyword>
<dbReference type="AlphaFoldDB" id="A0A6A3D4G3"/>
<gene>
    <name evidence="1" type="ORF">F3Y22_tig00000340pilonHSYRG00584</name>
</gene>
<dbReference type="PANTHER" id="PTHR47361">
    <property type="entry name" value="RING/U-BOX SUPERFAMILY PROTEIN"/>
    <property type="match status" value="1"/>
</dbReference>
<accession>A0A6A3D4G3</accession>
<protein>
    <submittedName>
        <fullName evidence="1">Detected protein of confused Function</fullName>
    </submittedName>
</protein>
<dbReference type="PANTHER" id="PTHR47361:SF4">
    <property type="entry name" value="RING_U-BOX SUPERFAMILY PROTEIN"/>
    <property type="match status" value="1"/>
</dbReference>
<organism evidence="1 2">
    <name type="scientific">Hibiscus syriacus</name>
    <name type="common">Rose of Sharon</name>
    <dbReference type="NCBI Taxonomy" id="106335"/>
    <lineage>
        <taxon>Eukaryota</taxon>
        <taxon>Viridiplantae</taxon>
        <taxon>Streptophyta</taxon>
        <taxon>Embryophyta</taxon>
        <taxon>Tracheophyta</taxon>
        <taxon>Spermatophyta</taxon>
        <taxon>Magnoliopsida</taxon>
        <taxon>eudicotyledons</taxon>
        <taxon>Gunneridae</taxon>
        <taxon>Pentapetalae</taxon>
        <taxon>rosids</taxon>
        <taxon>malvids</taxon>
        <taxon>Malvales</taxon>
        <taxon>Malvaceae</taxon>
        <taxon>Malvoideae</taxon>
        <taxon>Hibiscus</taxon>
    </lineage>
</organism>
<evidence type="ECO:0000313" key="1">
    <source>
        <dbReference type="EMBL" id="KAE8735537.1"/>
    </source>
</evidence>
<dbReference type="Proteomes" id="UP000436088">
    <property type="component" value="Unassembled WGS sequence"/>
</dbReference>
<sequence length="141" mass="16033">MSSATKIVGEQLAIAFPDLSLIDQNQEMKNKEAVSEESCQSHGGICAICLDKIVLQETALVKACEHAYWINDYMFEESVCLLLRATWFKPLIVEEREEGVKKPDLSNDHPVPRILPPHRLQVSPRRKKFRKVRWGEASSDA</sequence>
<comment type="caution">
    <text evidence="1">The sequence shown here is derived from an EMBL/GenBank/DDBJ whole genome shotgun (WGS) entry which is preliminary data.</text>
</comment>
<dbReference type="EMBL" id="VEPZ02000032">
    <property type="protein sequence ID" value="KAE8735537.1"/>
    <property type="molecule type" value="Genomic_DNA"/>
</dbReference>
<evidence type="ECO:0000313" key="2">
    <source>
        <dbReference type="Proteomes" id="UP000436088"/>
    </source>
</evidence>
<reference evidence="1" key="1">
    <citation type="submission" date="2019-09" db="EMBL/GenBank/DDBJ databases">
        <title>Draft genome information of white flower Hibiscus syriacus.</title>
        <authorList>
            <person name="Kim Y.-M."/>
        </authorList>
    </citation>
    <scope>NUCLEOTIDE SEQUENCE [LARGE SCALE GENOMIC DNA]</scope>
    <source>
        <strain evidence="1">YM2019G1</strain>
    </source>
</reference>
<proteinExistence type="predicted"/>
<name>A0A6A3D4G3_HIBSY</name>